<dbReference type="Proteomes" id="UP001172457">
    <property type="component" value="Chromosome 5"/>
</dbReference>
<gene>
    <name evidence="2" type="ORF">OSB04_020486</name>
</gene>
<evidence type="ECO:0000313" key="3">
    <source>
        <dbReference type="Proteomes" id="UP001172457"/>
    </source>
</evidence>
<reference evidence="2" key="1">
    <citation type="submission" date="2023-03" db="EMBL/GenBank/DDBJ databases">
        <title>Chromosome-scale reference genome and RAD-based genetic map of yellow starthistle (Centaurea solstitialis) reveal putative structural variation and QTLs associated with invader traits.</title>
        <authorList>
            <person name="Reatini B."/>
            <person name="Cang F.A."/>
            <person name="Jiang Q."/>
            <person name="Mckibben M.T.W."/>
            <person name="Barker M.S."/>
            <person name="Rieseberg L.H."/>
            <person name="Dlugosch K.M."/>
        </authorList>
    </citation>
    <scope>NUCLEOTIDE SEQUENCE</scope>
    <source>
        <strain evidence="2">CAN-66</strain>
        <tissue evidence="2">Leaf</tissue>
    </source>
</reference>
<dbReference type="AlphaFoldDB" id="A0AA38TBX3"/>
<evidence type="ECO:0000259" key="1">
    <source>
        <dbReference type="Pfam" id="PF07727"/>
    </source>
</evidence>
<comment type="caution">
    <text evidence="2">The sequence shown here is derived from an EMBL/GenBank/DDBJ whole genome shotgun (WGS) entry which is preliminary data.</text>
</comment>
<evidence type="ECO:0000313" key="2">
    <source>
        <dbReference type="EMBL" id="KAJ9547943.1"/>
    </source>
</evidence>
<dbReference type="EMBL" id="JARYMX010000005">
    <property type="protein sequence ID" value="KAJ9547943.1"/>
    <property type="molecule type" value="Genomic_DNA"/>
</dbReference>
<dbReference type="Pfam" id="PF07727">
    <property type="entry name" value="RVT_2"/>
    <property type="match status" value="1"/>
</dbReference>
<dbReference type="InterPro" id="IPR013103">
    <property type="entry name" value="RVT_2"/>
</dbReference>
<proteinExistence type="predicted"/>
<feature type="domain" description="Reverse transcriptase Ty1/copia-type" evidence="1">
    <location>
        <begin position="1"/>
        <end position="42"/>
    </location>
</feature>
<organism evidence="2 3">
    <name type="scientific">Centaurea solstitialis</name>
    <name type="common">yellow star-thistle</name>
    <dbReference type="NCBI Taxonomy" id="347529"/>
    <lineage>
        <taxon>Eukaryota</taxon>
        <taxon>Viridiplantae</taxon>
        <taxon>Streptophyta</taxon>
        <taxon>Embryophyta</taxon>
        <taxon>Tracheophyta</taxon>
        <taxon>Spermatophyta</taxon>
        <taxon>Magnoliopsida</taxon>
        <taxon>eudicotyledons</taxon>
        <taxon>Gunneridae</taxon>
        <taxon>Pentapetalae</taxon>
        <taxon>asterids</taxon>
        <taxon>campanulids</taxon>
        <taxon>Asterales</taxon>
        <taxon>Asteraceae</taxon>
        <taxon>Carduoideae</taxon>
        <taxon>Cardueae</taxon>
        <taxon>Centaureinae</taxon>
        <taxon>Centaurea</taxon>
    </lineage>
</organism>
<name>A0AA38TBX3_9ASTR</name>
<sequence length="156" mass="17953">MDITNAFLNGKLNEEVYVAQPPSFVDPKFPDPVYKLNKSLYGPLVPDMILCQPFFFLKVLSVEWTWHFVMAHKMSLVYGLMAPPTTVVQHHSHPITPNYSKGCPHIWVKHSDDSIDVACLMLATMIPDLQKDLEHLEAYDIITHLKQMFEKQARTE</sequence>
<accession>A0AA38TBX3</accession>
<protein>
    <recommendedName>
        <fullName evidence="1">Reverse transcriptase Ty1/copia-type domain-containing protein</fullName>
    </recommendedName>
</protein>
<keyword evidence="3" id="KW-1185">Reference proteome</keyword>